<keyword evidence="4" id="KW-0804">Transcription</keyword>
<accession>Q3SJC1</accession>
<feature type="domain" description="HTH luxR-type" evidence="6">
    <location>
        <begin position="142"/>
        <end position="207"/>
    </location>
</feature>
<evidence type="ECO:0000256" key="1">
    <source>
        <dbReference type="ARBA" id="ARBA00022553"/>
    </source>
</evidence>
<dbReference type="SUPFAM" id="SSF52172">
    <property type="entry name" value="CheY-like"/>
    <property type="match status" value="1"/>
</dbReference>
<name>Q3SJC1_THIDA</name>
<dbReference type="Proteomes" id="UP000008291">
    <property type="component" value="Chromosome"/>
</dbReference>
<sequence>MIRVLIADDHAVVRQGLRHVLSASPDIVVAAEAADGFEVLEKIRKEAFDLVCLDLSMPNLSGIDLIKRIRLDCTTLPILVLSMHNEAQFAARALKAGAAGYLTKDSDPETLIGAIRKVASGRKFIDPTLVDELIFEKILTDERAPHEQLSDREFQIVRLIAQGESLNQIADKLSLSAKTISTYKARSMQKLGISNHTELVRYAIAHHWI</sequence>
<evidence type="ECO:0000313" key="8">
    <source>
        <dbReference type="EMBL" id="AAZ97243.1"/>
    </source>
</evidence>
<organism evidence="8 9">
    <name type="scientific">Thiobacillus denitrificans (strain ATCC 25259 / T1)</name>
    <dbReference type="NCBI Taxonomy" id="292415"/>
    <lineage>
        <taxon>Bacteria</taxon>
        <taxon>Pseudomonadati</taxon>
        <taxon>Pseudomonadota</taxon>
        <taxon>Betaproteobacteria</taxon>
        <taxon>Nitrosomonadales</taxon>
        <taxon>Thiobacillaceae</taxon>
        <taxon>Thiobacillus</taxon>
    </lineage>
</organism>
<dbReference type="STRING" id="292415.Tbd_1290"/>
<dbReference type="Pfam" id="PF00072">
    <property type="entry name" value="Response_reg"/>
    <property type="match status" value="1"/>
</dbReference>
<dbReference type="OrthoDB" id="9780593at2"/>
<evidence type="ECO:0000259" key="6">
    <source>
        <dbReference type="PROSITE" id="PS50043"/>
    </source>
</evidence>
<dbReference type="AlphaFoldDB" id="Q3SJC1"/>
<dbReference type="InterPro" id="IPR011006">
    <property type="entry name" value="CheY-like_superfamily"/>
</dbReference>
<gene>
    <name evidence="8" type="ordered locus">Tbd_1290</name>
</gene>
<keyword evidence="9" id="KW-1185">Reference proteome</keyword>
<dbReference type="InterPro" id="IPR000792">
    <property type="entry name" value="Tscrpt_reg_LuxR_C"/>
</dbReference>
<dbReference type="HOGENOM" id="CLU_000445_90_1_4"/>
<dbReference type="InterPro" id="IPR039420">
    <property type="entry name" value="WalR-like"/>
</dbReference>
<keyword evidence="1 5" id="KW-0597">Phosphoprotein</keyword>
<dbReference type="KEGG" id="tbd:Tbd_1290"/>
<dbReference type="PANTHER" id="PTHR43214">
    <property type="entry name" value="TWO-COMPONENT RESPONSE REGULATOR"/>
    <property type="match status" value="1"/>
</dbReference>
<keyword evidence="2" id="KW-0805">Transcription regulation</keyword>
<dbReference type="CDD" id="cd17535">
    <property type="entry name" value="REC_NarL-like"/>
    <property type="match status" value="1"/>
</dbReference>
<dbReference type="InterPro" id="IPR058245">
    <property type="entry name" value="NreC/VraR/RcsB-like_REC"/>
</dbReference>
<evidence type="ECO:0000313" key="9">
    <source>
        <dbReference type="Proteomes" id="UP000008291"/>
    </source>
</evidence>
<dbReference type="SUPFAM" id="SSF46894">
    <property type="entry name" value="C-terminal effector domain of the bipartite response regulators"/>
    <property type="match status" value="1"/>
</dbReference>
<protein>
    <submittedName>
        <fullName evidence="8">Two Component Transcriptional Regulator, LuxR family</fullName>
    </submittedName>
</protein>
<dbReference type="eggNOG" id="COG2197">
    <property type="taxonomic scope" value="Bacteria"/>
</dbReference>
<dbReference type="PANTHER" id="PTHR43214:SF41">
    <property type="entry name" value="NITRATE_NITRITE RESPONSE REGULATOR PROTEIN NARP"/>
    <property type="match status" value="1"/>
</dbReference>
<dbReference type="InterPro" id="IPR001789">
    <property type="entry name" value="Sig_transdc_resp-reg_receiver"/>
</dbReference>
<dbReference type="Pfam" id="PF00196">
    <property type="entry name" value="GerE"/>
    <property type="match status" value="1"/>
</dbReference>
<evidence type="ECO:0000256" key="5">
    <source>
        <dbReference type="PROSITE-ProRule" id="PRU00169"/>
    </source>
</evidence>
<dbReference type="PROSITE" id="PS50043">
    <property type="entry name" value="HTH_LUXR_2"/>
    <property type="match status" value="1"/>
</dbReference>
<proteinExistence type="predicted"/>
<dbReference type="CDD" id="cd06170">
    <property type="entry name" value="LuxR_C_like"/>
    <property type="match status" value="1"/>
</dbReference>
<dbReference type="GO" id="GO:0000160">
    <property type="term" value="P:phosphorelay signal transduction system"/>
    <property type="evidence" value="ECO:0007669"/>
    <property type="project" value="InterPro"/>
</dbReference>
<evidence type="ECO:0000256" key="4">
    <source>
        <dbReference type="ARBA" id="ARBA00023163"/>
    </source>
</evidence>
<dbReference type="InterPro" id="IPR016032">
    <property type="entry name" value="Sig_transdc_resp-reg_C-effctor"/>
</dbReference>
<dbReference type="SMART" id="SM00448">
    <property type="entry name" value="REC"/>
    <property type="match status" value="1"/>
</dbReference>
<evidence type="ECO:0000256" key="3">
    <source>
        <dbReference type="ARBA" id="ARBA00023125"/>
    </source>
</evidence>
<dbReference type="PRINTS" id="PR00038">
    <property type="entry name" value="HTHLUXR"/>
</dbReference>
<dbReference type="RefSeq" id="WP_011311802.1">
    <property type="nucleotide sequence ID" value="NC_007404.1"/>
</dbReference>
<evidence type="ECO:0000259" key="7">
    <source>
        <dbReference type="PROSITE" id="PS50110"/>
    </source>
</evidence>
<dbReference type="GO" id="GO:0006355">
    <property type="term" value="P:regulation of DNA-templated transcription"/>
    <property type="evidence" value="ECO:0007669"/>
    <property type="project" value="InterPro"/>
</dbReference>
<dbReference type="PROSITE" id="PS50110">
    <property type="entry name" value="RESPONSE_REGULATORY"/>
    <property type="match status" value="1"/>
</dbReference>
<feature type="modified residue" description="4-aspartylphosphate" evidence="5">
    <location>
        <position position="54"/>
    </location>
</feature>
<dbReference type="GO" id="GO:0003677">
    <property type="term" value="F:DNA binding"/>
    <property type="evidence" value="ECO:0007669"/>
    <property type="project" value="UniProtKB-KW"/>
</dbReference>
<evidence type="ECO:0000256" key="2">
    <source>
        <dbReference type="ARBA" id="ARBA00023015"/>
    </source>
</evidence>
<dbReference type="EMBL" id="CP000116">
    <property type="protein sequence ID" value="AAZ97243.1"/>
    <property type="molecule type" value="Genomic_DNA"/>
</dbReference>
<keyword evidence="3" id="KW-0238">DNA-binding</keyword>
<feature type="domain" description="Response regulatory" evidence="7">
    <location>
        <begin position="3"/>
        <end position="119"/>
    </location>
</feature>
<reference evidence="8 9" key="1">
    <citation type="journal article" date="2006" name="J. Bacteriol.">
        <title>The genome sequence of the obligately chemolithoautotrophic, facultatively anaerobic bacterium Thiobacillus denitrificans.</title>
        <authorList>
            <person name="Beller H.R."/>
            <person name="Chain P.S."/>
            <person name="Letain T.E."/>
            <person name="Chakicherla A."/>
            <person name="Larimer F.W."/>
            <person name="Richardson P.M."/>
            <person name="Coleman M.A."/>
            <person name="Wood A.P."/>
            <person name="Kelly D.P."/>
        </authorList>
    </citation>
    <scope>NUCLEOTIDE SEQUENCE [LARGE SCALE GENOMIC DNA]</scope>
    <source>
        <strain evidence="8 9">ATCC 25259</strain>
    </source>
</reference>
<dbReference type="Gene3D" id="3.40.50.2300">
    <property type="match status" value="1"/>
</dbReference>
<dbReference type="SMART" id="SM00421">
    <property type="entry name" value="HTH_LUXR"/>
    <property type="match status" value="1"/>
</dbReference>